<keyword evidence="6 17" id="KW-0732">Signal</keyword>
<keyword evidence="11 15" id="KW-1015">Disulfide bond</keyword>
<dbReference type="Pfam" id="PF01582">
    <property type="entry name" value="TIR"/>
    <property type="match status" value="1"/>
</dbReference>
<evidence type="ECO:0000256" key="16">
    <source>
        <dbReference type="SAM" id="Phobius"/>
    </source>
</evidence>
<evidence type="ECO:0000256" key="10">
    <source>
        <dbReference type="ARBA" id="ARBA00023136"/>
    </source>
</evidence>
<feature type="domain" description="TIR" evidence="18">
    <location>
        <begin position="584"/>
        <end position="727"/>
    </location>
</feature>
<dbReference type="OrthoDB" id="1081807at2759"/>
<keyword evidence="7" id="KW-0677">Repeat</keyword>
<evidence type="ECO:0000256" key="9">
    <source>
        <dbReference type="ARBA" id="ARBA00022989"/>
    </source>
</evidence>
<feature type="chain" id="PRO_5029590392" evidence="17">
    <location>
        <begin position="19"/>
        <end position="729"/>
    </location>
</feature>
<protein>
    <submittedName>
        <fullName evidence="19">TLR21 protein</fullName>
    </submittedName>
</protein>
<dbReference type="InterPro" id="IPR017241">
    <property type="entry name" value="Toll-like_receptor"/>
</dbReference>
<dbReference type="SMART" id="SM00255">
    <property type="entry name" value="TIR"/>
    <property type="match status" value="1"/>
</dbReference>
<dbReference type="GO" id="GO:0004888">
    <property type="term" value="F:transmembrane signaling receptor activity"/>
    <property type="evidence" value="ECO:0007669"/>
    <property type="project" value="InterPro"/>
</dbReference>
<dbReference type="Gene3D" id="3.40.50.10140">
    <property type="entry name" value="Toll/interleukin-1 receptor homology (TIR) domain"/>
    <property type="match status" value="1"/>
</dbReference>
<comment type="similarity">
    <text evidence="2">Belongs to the Toll-like receptor family.</text>
</comment>
<keyword evidence="14" id="KW-0395">Inflammatory response</keyword>
<evidence type="ECO:0000256" key="15">
    <source>
        <dbReference type="PIRSR" id="PIRSR037595-2"/>
    </source>
</evidence>
<evidence type="ECO:0000256" key="1">
    <source>
        <dbReference type="ARBA" id="ARBA00004479"/>
    </source>
</evidence>
<dbReference type="FunFam" id="3.40.50.10140:FF:000001">
    <property type="entry name" value="Toll-like receptor 2"/>
    <property type="match status" value="1"/>
</dbReference>
<keyword evidence="13" id="KW-0325">Glycoprotein</keyword>
<sequence>TWQVWALYMVLAVNISEEQVLKQACPSCDASELCNCSSMDLDFIPPGLTDKIITLNLAHNRIKHIRSQDLQQAVNLRALLLQSNTISSIDEDSFHSLGKLELLDLSNNSLAHLSPAWFGHLFSLQHLYLQGNSYRDLGESSPFSGLRNLSSVHLGNPQFSTIRQGNFEGIAVLHDLWIEGGNLSQYEPGSLKPIKKINHMIINLRNVNVFSAIVRDLLHSVTWLEVREIKLDIEKKSLVQNSTVPFSIRKLTFKDASFTDRYITRLIVLLKEITSLQEIEAIDCVLEGKGAWDTREIEVSGQSFVESVSVINLMIPNFHLFFDLQGMESQVKQLKRLTIASSKVFMVPCNLAKHFSSLQYLDFHDNLLVNNRLDETICEKGWPLLQTLNLSQNSLKSLRQTANSVNRLVKLTNLDISHNKFGEIPDVCEWPKTLKYLNLSSTQIPKLTTCIPPTLEVLDVSSNNLREFGLQLPLLKELYLAKNQLMTLPGAAPVPNLVVMSIRRNKLNSFSREEFEGVQVEAVHLSLMECQRSLVVSLICALVFLVILVLVAIGYKYHVVWYLRMTWAWLQAKRKPKRAPAKDICYDAFVSYSENDSDWVENIMVRELEQACPPFRLCLHKRDFVPGKWIVDNIIDSIEKSHKTLFVLSEHFVQSEWCKYELDFSHFRLFDESNDAAILVLLEPIQSKAIPKRFCKLRKIMNTKTYLEWPLEEEQQGMFWENLKGALKS</sequence>
<feature type="disulfide bond" evidence="15">
    <location>
        <begin position="428"/>
        <end position="450"/>
    </location>
</feature>
<proteinExistence type="inferred from homology"/>
<dbReference type="PRINTS" id="PR01537">
    <property type="entry name" value="INTRLKN1R1F"/>
</dbReference>
<keyword evidence="3" id="KW-0399">Innate immunity</keyword>
<accession>A0A7K9CX89</accession>
<evidence type="ECO:0000256" key="2">
    <source>
        <dbReference type="ARBA" id="ARBA00009634"/>
    </source>
</evidence>
<evidence type="ECO:0000256" key="4">
    <source>
        <dbReference type="ARBA" id="ARBA00022614"/>
    </source>
</evidence>
<feature type="transmembrane region" description="Helical" evidence="16">
    <location>
        <begin position="534"/>
        <end position="555"/>
    </location>
</feature>
<evidence type="ECO:0000256" key="5">
    <source>
        <dbReference type="ARBA" id="ARBA00022692"/>
    </source>
</evidence>
<evidence type="ECO:0000259" key="18">
    <source>
        <dbReference type="PROSITE" id="PS50104"/>
    </source>
</evidence>
<dbReference type="GO" id="GO:0042497">
    <property type="term" value="F:triacyl lipopeptide binding"/>
    <property type="evidence" value="ECO:0007669"/>
    <property type="project" value="TreeGrafter"/>
</dbReference>
<dbReference type="AlphaFoldDB" id="A0A7K9CX89"/>
<name>A0A7K9CX89_9AVES</name>
<dbReference type="PROSITE" id="PS51450">
    <property type="entry name" value="LRR"/>
    <property type="match status" value="2"/>
</dbReference>
<evidence type="ECO:0000256" key="12">
    <source>
        <dbReference type="ARBA" id="ARBA00023170"/>
    </source>
</evidence>
<feature type="disulfide bond" evidence="15">
    <location>
        <begin position="28"/>
        <end position="34"/>
    </location>
</feature>
<dbReference type="GO" id="GO:0002224">
    <property type="term" value="P:toll-like receptor signaling pathway"/>
    <property type="evidence" value="ECO:0007669"/>
    <property type="project" value="InterPro"/>
</dbReference>
<dbReference type="SUPFAM" id="SSF52200">
    <property type="entry name" value="Toll/Interleukin receptor TIR domain"/>
    <property type="match status" value="1"/>
</dbReference>
<evidence type="ECO:0000256" key="7">
    <source>
        <dbReference type="ARBA" id="ARBA00022737"/>
    </source>
</evidence>
<feature type="non-terminal residue" evidence="19">
    <location>
        <position position="729"/>
    </location>
</feature>
<dbReference type="Gene3D" id="3.80.10.10">
    <property type="entry name" value="Ribonuclease Inhibitor"/>
    <property type="match status" value="1"/>
</dbReference>
<keyword evidence="9 16" id="KW-1133">Transmembrane helix</keyword>
<feature type="disulfide bond" evidence="15">
    <location>
        <begin position="349"/>
        <end position="378"/>
    </location>
</feature>
<evidence type="ECO:0000313" key="19">
    <source>
        <dbReference type="EMBL" id="NXG56759.1"/>
    </source>
</evidence>
<dbReference type="PROSITE" id="PS50104">
    <property type="entry name" value="TIR"/>
    <property type="match status" value="1"/>
</dbReference>
<evidence type="ECO:0000313" key="20">
    <source>
        <dbReference type="Proteomes" id="UP000518305"/>
    </source>
</evidence>
<evidence type="ECO:0000256" key="14">
    <source>
        <dbReference type="ARBA" id="ARBA00023198"/>
    </source>
</evidence>
<evidence type="ECO:0000256" key="8">
    <source>
        <dbReference type="ARBA" id="ARBA00022859"/>
    </source>
</evidence>
<keyword evidence="20" id="KW-1185">Reference proteome</keyword>
<dbReference type="GO" id="GO:0045087">
    <property type="term" value="P:innate immune response"/>
    <property type="evidence" value="ECO:0007669"/>
    <property type="project" value="UniProtKB-KW"/>
</dbReference>
<dbReference type="InterPro" id="IPR000157">
    <property type="entry name" value="TIR_dom"/>
</dbReference>
<dbReference type="GO" id="GO:0043235">
    <property type="term" value="C:receptor complex"/>
    <property type="evidence" value="ECO:0007669"/>
    <property type="project" value="TreeGrafter"/>
</dbReference>
<dbReference type="PANTHER" id="PTHR24365">
    <property type="entry name" value="TOLL-LIKE RECEPTOR"/>
    <property type="match status" value="1"/>
</dbReference>
<dbReference type="SUPFAM" id="SSF52058">
    <property type="entry name" value="L domain-like"/>
    <property type="match status" value="1"/>
</dbReference>
<dbReference type="Proteomes" id="UP000518305">
    <property type="component" value="Unassembled WGS sequence"/>
</dbReference>
<dbReference type="InterPro" id="IPR003591">
    <property type="entry name" value="Leu-rich_rpt_typical-subtyp"/>
</dbReference>
<comment type="subcellular location">
    <subcellularLocation>
        <location evidence="1">Membrane</location>
        <topology evidence="1">Single-pass type I membrane protein</topology>
    </subcellularLocation>
</comment>
<dbReference type="EMBL" id="VWZJ01002677">
    <property type="protein sequence ID" value="NXG56759.1"/>
    <property type="molecule type" value="Genomic_DNA"/>
</dbReference>
<dbReference type="SMART" id="SM00369">
    <property type="entry name" value="LRR_TYP"/>
    <property type="match status" value="9"/>
</dbReference>
<dbReference type="Pfam" id="PF00560">
    <property type="entry name" value="LRR_1"/>
    <property type="match status" value="1"/>
</dbReference>
<evidence type="ECO:0000256" key="11">
    <source>
        <dbReference type="ARBA" id="ARBA00023157"/>
    </source>
</evidence>
<dbReference type="GO" id="GO:0006954">
    <property type="term" value="P:inflammatory response"/>
    <property type="evidence" value="ECO:0007669"/>
    <property type="project" value="UniProtKB-KW"/>
</dbReference>
<keyword evidence="4" id="KW-0433">Leucine-rich repeat</keyword>
<keyword evidence="5 16" id="KW-0812">Transmembrane</keyword>
<evidence type="ECO:0000256" key="17">
    <source>
        <dbReference type="SAM" id="SignalP"/>
    </source>
</evidence>
<dbReference type="PIRSF" id="PIRSF037595">
    <property type="entry name" value="Toll-like_receptor"/>
    <property type="match status" value="1"/>
</dbReference>
<feature type="non-terminal residue" evidence="19">
    <location>
        <position position="1"/>
    </location>
</feature>
<keyword evidence="12" id="KW-0675">Receptor</keyword>
<reference evidence="19 20" key="1">
    <citation type="submission" date="2019-09" db="EMBL/GenBank/DDBJ databases">
        <title>Bird 10,000 Genomes (B10K) Project - Family phase.</title>
        <authorList>
            <person name="Zhang G."/>
        </authorList>
    </citation>
    <scope>NUCLEOTIDE SEQUENCE [LARGE SCALE GENOMIC DNA]</scope>
    <source>
        <strain evidence="19">B10K-DU-001-23</strain>
        <tissue evidence="19">Muscle</tissue>
    </source>
</reference>
<organism evidence="19 20">
    <name type="scientific">Hemiprocne comata</name>
    <dbReference type="NCBI Taxonomy" id="243314"/>
    <lineage>
        <taxon>Eukaryota</taxon>
        <taxon>Metazoa</taxon>
        <taxon>Chordata</taxon>
        <taxon>Craniata</taxon>
        <taxon>Vertebrata</taxon>
        <taxon>Euteleostomi</taxon>
        <taxon>Archelosauria</taxon>
        <taxon>Archosauria</taxon>
        <taxon>Dinosauria</taxon>
        <taxon>Saurischia</taxon>
        <taxon>Theropoda</taxon>
        <taxon>Coelurosauria</taxon>
        <taxon>Aves</taxon>
        <taxon>Neognathae</taxon>
        <taxon>Neoaves</taxon>
        <taxon>Strisores</taxon>
        <taxon>Apodiformes</taxon>
        <taxon>Apodidae</taxon>
        <taxon>Hemiprocninae</taxon>
        <taxon>Hemiprocne</taxon>
    </lineage>
</organism>
<comment type="caution">
    <text evidence="19">The sequence shown here is derived from an EMBL/GenBank/DDBJ whole genome shotgun (WGS) entry which is preliminary data.</text>
</comment>
<dbReference type="InterPro" id="IPR035897">
    <property type="entry name" value="Toll_tir_struct_dom_sf"/>
</dbReference>
<keyword evidence="10 16" id="KW-0472">Membrane</keyword>
<dbReference type="InterPro" id="IPR001611">
    <property type="entry name" value="Leu-rich_rpt"/>
</dbReference>
<dbReference type="PANTHER" id="PTHR24365:SF17">
    <property type="entry name" value="TOLL-LIKE RECEPTOR 2"/>
    <property type="match status" value="1"/>
</dbReference>
<feature type="signal peptide" evidence="17">
    <location>
        <begin position="1"/>
        <end position="18"/>
    </location>
</feature>
<evidence type="ECO:0000256" key="13">
    <source>
        <dbReference type="ARBA" id="ARBA00023180"/>
    </source>
</evidence>
<evidence type="ECO:0000256" key="3">
    <source>
        <dbReference type="ARBA" id="ARBA00022588"/>
    </source>
</evidence>
<dbReference type="GO" id="GO:0005886">
    <property type="term" value="C:plasma membrane"/>
    <property type="evidence" value="ECO:0007669"/>
    <property type="project" value="TreeGrafter"/>
</dbReference>
<gene>
    <name evidence="19" type="primary">Tlr21</name>
    <name evidence="19" type="ORF">HEMCOM_R09472</name>
</gene>
<dbReference type="InterPro" id="IPR032675">
    <property type="entry name" value="LRR_dom_sf"/>
</dbReference>
<keyword evidence="8" id="KW-0391">Immunity</keyword>
<dbReference type="Pfam" id="PF13855">
    <property type="entry name" value="LRR_8"/>
    <property type="match status" value="1"/>
</dbReference>
<evidence type="ECO:0000256" key="6">
    <source>
        <dbReference type="ARBA" id="ARBA00022729"/>
    </source>
</evidence>